<feature type="transmembrane region" description="Helical" evidence="1">
    <location>
        <begin position="92"/>
        <end position="112"/>
    </location>
</feature>
<evidence type="ECO:0000256" key="1">
    <source>
        <dbReference type="SAM" id="Phobius"/>
    </source>
</evidence>
<keyword evidence="3" id="KW-1185">Reference proteome</keyword>
<protein>
    <recommendedName>
        <fullName evidence="4">TIGR03745 family integrating conjugative element membrane protein</fullName>
    </recommendedName>
</protein>
<sequence>MKKLYERLMALTMIGYASTGSAQTGLKLDDMKNSTGAGNNDLTATFTKAKTVTQSGIDTWVIVFTALGVIIFCLSLYGLYKAGKEERENPKGAFIGLVVGAAMTIATLLLGYTRNTIAT</sequence>
<proteinExistence type="predicted"/>
<name>A0ABN7ZDZ8_9BURK</name>
<dbReference type="RefSeq" id="WP_223994210.1">
    <property type="nucleotide sequence ID" value="NZ_CAJZAG010000012.1"/>
</dbReference>
<accession>A0ABN7ZDZ8</accession>
<comment type="caution">
    <text evidence="2">The sequence shown here is derived from an EMBL/GenBank/DDBJ whole genome shotgun (WGS) entry which is preliminary data.</text>
</comment>
<dbReference type="Proteomes" id="UP000706525">
    <property type="component" value="Unassembled WGS sequence"/>
</dbReference>
<evidence type="ECO:0008006" key="4">
    <source>
        <dbReference type="Google" id="ProtNLM"/>
    </source>
</evidence>
<keyword evidence="1" id="KW-1133">Transmembrane helix</keyword>
<keyword evidence="1" id="KW-0812">Transmembrane</keyword>
<evidence type="ECO:0000313" key="2">
    <source>
        <dbReference type="EMBL" id="CAG9184194.1"/>
    </source>
</evidence>
<reference evidence="2 3" key="1">
    <citation type="submission" date="2021-08" db="EMBL/GenBank/DDBJ databases">
        <authorList>
            <person name="Peeters C."/>
        </authorList>
    </citation>
    <scope>NUCLEOTIDE SEQUENCE [LARGE SCALE GENOMIC DNA]</scope>
    <source>
        <strain evidence="2 3">LMG 32289</strain>
    </source>
</reference>
<dbReference type="EMBL" id="CAJZAG010000012">
    <property type="protein sequence ID" value="CAG9184194.1"/>
    <property type="molecule type" value="Genomic_DNA"/>
</dbReference>
<gene>
    <name evidence="2" type="ORF">LMG32289_05554</name>
</gene>
<feature type="transmembrane region" description="Helical" evidence="1">
    <location>
        <begin position="60"/>
        <end position="80"/>
    </location>
</feature>
<organism evidence="2 3">
    <name type="scientific">Cupriavidus pampae</name>
    <dbReference type="NCBI Taxonomy" id="659251"/>
    <lineage>
        <taxon>Bacteria</taxon>
        <taxon>Pseudomonadati</taxon>
        <taxon>Pseudomonadota</taxon>
        <taxon>Betaproteobacteria</taxon>
        <taxon>Burkholderiales</taxon>
        <taxon>Burkholderiaceae</taxon>
        <taxon>Cupriavidus</taxon>
    </lineage>
</organism>
<evidence type="ECO:0000313" key="3">
    <source>
        <dbReference type="Proteomes" id="UP000706525"/>
    </source>
</evidence>
<keyword evidence="1" id="KW-0472">Membrane</keyword>